<dbReference type="EMBL" id="QXTE01000059">
    <property type="protein sequence ID" value="TFK08997.1"/>
    <property type="molecule type" value="Genomic_DNA"/>
</dbReference>
<dbReference type="Proteomes" id="UP000297703">
    <property type="component" value="Unassembled WGS sequence"/>
</dbReference>
<reference evidence="1 2" key="1">
    <citation type="submission" date="2019-04" db="EMBL/GenBank/DDBJ databases">
        <title>Draft genome of the big-headed turtle Platysternon megacephalum.</title>
        <authorList>
            <person name="Gong S."/>
        </authorList>
    </citation>
    <scope>NUCLEOTIDE SEQUENCE [LARGE SCALE GENOMIC DNA]</scope>
    <source>
        <strain evidence="1">DO16091913</strain>
        <tissue evidence="1">Muscle</tissue>
    </source>
</reference>
<evidence type="ECO:0000313" key="1">
    <source>
        <dbReference type="EMBL" id="TFK08997.1"/>
    </source>
</evidence>
<evidence type="ECO:0000313" key="2">
    <source>
        <dbReference type="Proteomes" id="UP000297703"/>
    </source>
</evidence>
<comment type="caution">
    <text evidence="1">The sequence shown here is derived from an EMBL/GenBank/DDBJ whole genome shotgun (WGS) entry which is preliminary data.</text>
</comment>
<reference evidence="1 2" key="2">
    <citation type="submission" date="2019-04" db="EMBL/GenBank/DDBJ databases">
        <title>The genome sequence of big-headed turtle.</title>
        <authorList>
            <person name="Gong S."/>
        </authorList>
    </citation>
    <scope>NUCLEOTIDE SEQUENCE [LARGE SCALE GENOMIC DNA]</scope>
    <source>
        <strain evidence="1">DO16091913</strain>
        <tissue evidence="1">Muscle</tissue>
    </source>
</reference>
<gene>
    <name evidence="1" type="ORF">DR999_PMT08009</name>
</gene>
<proteinExistence type="predicted"/>
<name>A0A4D9EF18_9SAUR</name>
<organism evidence="1 2">
    <name type="scientific">Platysternon megacephalum</name>
    <name type="common">big-headed turtle</name>
    <dbReference type="NCBI Taxonomy" id="55544"/>
    <lineage>
        <taxon>Eukaryota</taxon>
        <taxon>Metazoa</taxon>
        <taxon>Chordata</taxon>
        <taxon>Craniata</taxon>
        <taxon>Vertebrata</taxon>
        <taxon>Euteleostomi</taxon>
        <taxon>Archelosauria</taxon>
        <taxon>Testudinata</taxon>
        <taxon>Testudines</taxon>
        <taxon>Cryptodira</taxon>
        <taxon>Durocryptodira</taxon>
        <taxon>Testudinoidea</taxon>
        <taxon>Platysternidae</taxon>
        <taxon>Platysternon</taxon>
    </lineage>
</organism>
<keyword evidence="2" id="KW-1185">Reference proteome</keyword>
<dbReference type="AlphaFoldDB" id="A0A4D9EF18"/>
<accession>A0A4D9EF18</accession>
<sequence length="123" mass="13689">MLGIRDSHGEQLTGDRGYRSSMWASGILPFSFHETELLWLRSPGLQRGELQDLPLWEVCSEDLDFACHRIHTILGIGGEKEEIDLRGAEHPHLMLVSIDTEGTEHQAADAQVFTGLGPRRKGG</sequence>
<protein>
    <submittedName>
        <fullName evidence="1">Putative tRNA pseudouridine synthase 2</fullName>
    </submittedName>
</protein>